<organism evidence="1 2">
    <name type="scientific">Rhynchophorus ferrugineus</name>
    <name type="common">Red palm weevil</name>
    <name type="synonym">Curculio ferrugineus</name>
    <dbReference type="NCBI Taxonomy" id="354439"/>
    <lineage>
        <taxon>Eukaryota</taxon>
        <taxon>Metazoa</taxon>
        <taxon>Ecdysozoa</taxon>
        <taxon>Arthropoda</taxon>
        <taxon>Hexapoda</taxon>
        <taxon>Insecta</taxon>
        <taxon>Pterygota</taxon>
        <taxon>Neoptera</taxon>
        <taxon>Endopterygota</taxon>
        <taxon>Coleoptera</taxon>
        <taxon>Polyphaga</taxon>
        <taxon>Cucujiformia</taxon>
        <taxon>Curculionidae</taxon>
        <taxon>Dryophthorinae</taxon>
        <taxon>Rhynchophorus</taxon>
    </lineage>
</organism>
<dbReference type="AlphaFoldDB" id="A0A834MJM5"/>
<protein>
    <submittedName>
        <fullName evidence="1">Uncharacterized protein</fullName>
    </submittedName>
</protein>
<dbReference type="Pfam" id="PF07004">
    <property type="entry name" value="SHIPPO-rpt"/>
    <property type="match status" value="2"/>
</dbReference>
<dbReference type="GO" id="GO:0031344">
    <property type="term" value="P:regulation of cell projection organization"/>
    <property type="evidence" value="ECO:0007669"/>
    <property type="project" value="TreeGrafter"/>
</dbReference>
<proteinExistence type="predicted"/>
<sequence length="273" mass="31286">MSFGTINSEKVNETDFGDSGFDYVVEIKHSEKVCFGSTITRSTAPIGKHLSPFQKRISPEIFKPGPGSYHNEVYSSALYPLMNKVQSKRGVGPLASRDERFKEKIIRTPSPGRYNVIPKEEFRESKAPFGVAAAITRQRHNNIPGPATYNTRKIKKCRRTKLSDNFGKPNMIYAIETTCVSVPIDTCQKCNKLCTGDYWHLDYSEFLCQLCWMEERSVPELYTKEVLKTMKKIRNCFFMHNHQGTDAAIITMPLNTVKKKVRIENYLDLYLEC</sequence>
<name>A0A834MJM5_RHYFE</name>
<dbReference type="EMBL" id="JAACXV010000052">
    <property type="protein sequence ID" value="KAF7285521.1"/>
    <property type="molecule type" value="Genomic_DNA"/>
</dbReference>
<accession>A0A834MJM5</accession>
<dbReference type="InterPro" id="IPR010736">
    <property type="entry name" value="SHIPPO-rpt"/>
</dbReference>
<dbReference type="OrthoDB" id="8189408at2759"/>
<evidence type="ECO:0000313" key="1">
    <source>
        <dbReference type="EMBL" id="KAF7285521.1"/>
    </source>
</evidence>
<dbReference type="GO" id="GO:0008092">
    <property type="term" value="F:cytoskeletal protein binding"/>
    <property type="evidence" value="ECO:0007669"/>
    <property type="project" value="TreeGrafter"/>
</dbReference>
<dbReference type="Proteomes" id="UP000625711">
    <property type="component" value="Unassembled WGS sequence"/>
</dbReference>
<keyword evidence="2" id="KW-1185">Reference proteome</keyword>
<reference evidence="1" key="1">
    <citation type="submission" date="2020-08" db="EMBL/GenBank/DDBJ databases">
        <title>Genome sequencing and assembly of the red palm weevil Rhynchophorus ferrugineus.</title>
        <authorList>
            <person name="Dias G.B."/>
            <person name="Bergman C.M."/>
            <person name="Manee M."/>
        </authorList>
    </citation>
    <scope>NUCLEOTIDE SEQUENCE</scope>
    <source>
        <strain evidence="1">AA-2017</strain>
        <tissue evidence="1">Whole larva</tissue>
    </source>
</reference>
<dbReference type="PANTHER" id="PTHR31508:SF2">
    <property type="entry name" value="PROTEIN PITCHFORK"/>
    <property type="match status" value="1"/>
</dbReference>
<dbReference type="InterPro" id="IPR033602">
    <property type="entry name" value="CIMAP3"/>
</dbReference>
<gene>
    <name evidence="1" type="ORF">GWI33_010520</name>
</gene>
<evidence type="ECO:0000313" key="2">
    <source>
        <dbReference type="Proteomes" id="UP000625711"/>
    </source>
</evidence>
<dbReference type="PANTHER" id="PTHR31508">
    <property type="entry name" value="PROTEIN PITCHFORK"/>
    <property type="match status" value="1"/>
</dbReference>
<comment type="caution">
    <text evidence="1">The sequence shown here is derived from an EMBL/GenBank/DDBJ whole genome shotgun (WGS) entry which is preliminary data.</text>
</comment>